<dbReference type="InterPro" id="IPR007024">
    <property type="entry name" value="BLUF_domain"/>
</dbReference>
<dbReference type="STRING" id="576131.SAMN05444486_101867"/>
<dbReference type="InterPro" id="IPR036046">
    <property type="entry name" value="Acylphosphatase-like_dom_sf"/>
</dbReference>
<dbReference type="Gene3D" id="3.30.70.100">
    <property type="match status" value="1"/>
</dbReference>
<dbReference type="SUPFAM" id="SSF54975">
    <property type="entry name" value="Acylphosphatase/BLUF domain-like"/>
    <property type="match status" value="1"/>
</dbReference>
<feature type="domain" description="BLUF" evidence="1">
    <location>
        <begin position="6"/>
        <end position="97"/>
    </location>
</feature>
<sequence length="150" mass="16470">MQENAITQLIYLSSATGHLAADDLKQILKSSVRNNGADGITGLLIYHEGAFFQVLEGPAQVVAECFDRIEADARHGRIIRMIERQVPARAFPAWRMGFARPEELGEEARAAALSLYDIYSESGSLSATVPDVRRLVSSFLNSFTGLSLKQ</sequence>
<dbReference type="OrthoDB" id="196105at2"/>
<accession>A0A1H3I4Y4</accession>
<dbReference type="EMBL" id="FNPR01000001">
    <property type="protein sequence ID" value="SDY22750.1"/>
    <property type="molecule type" value="Genomic_DNA"/>
</dbReference>
<gene>
    <name evidence="2" type="ORF">SAMN05444486_101867</name>
</gene>
<dbReference type="GeneID" id="78123654"/>
<dbReference type="GO" id="GO:0009882">
    <property type="term" value="F:blue light photoreceptor activity"/>
    <property type="evidence" value="ECO:0007669"/>
    <property type="project" value="InterPro"/>
</dbReference>
<dbReference type="Pfam" id="PF04940">
    <property type="entry name" value="BLUF"/>
    <property type="match status" value="1"/>
</dbReference>
<proteinExistence type="predicted"/>
<dbReference type="PROSITE" id="PS50925">
    <property type="entry name" value="BLUF"/>
    <property type="match status" value="1"/>
</dbReference>
<dbReference type="AlphaFoldDB" id="A0A1H3I4Y4"/>
<reference evidence="2 3" key="1">
    <citation type="submission" date="2016-10" db="EMBL/GenBank/DDBJ databases">
        <authorList>
            <person name="de Groot N.N."/>
        </authorList>
    </citation>
    <scope>NUCLEOTIDE SEQUENCE [LARGE SCALE GENOMIC DNA]</scope>
    <source>
        <strain evidence="2 3">DSM 24677</strain>
    </source>
</reference>
<protein>
    <submittedName>
        <fullName evidence="2">Sensors of blue-light using FAD</fullName>
    </submittedName>
</protein>
<evidence type="ECO:0000259" key="1">
    <source>
        <dbReference type="PROSITE" id="PS50925"/>
    </source>
</evidence>
<dbReference type="GO" id="GO:0071949">
    <property type="term" value="F:FAD binding"/>
    <property type="evidence" value="ECO:0007669"/>
    <property type="project" value="InterPro"/>
</dbReference>
<dbReference type="RefSeq" id="WP_089888121.1">
    <property type="nucleotide sequence ID" value="NZ_CALJFH010000022.1"/>
</dbReference>
<dbReference type="Proteomes" id="UP000199026">
    <property type="component" value="Unassembled WGS sequence"/>
</dbReference>
<evidence type="ECO:0000313" key="3">
    <source>
        <dbReference type="Proteomes" id="UP000199026"/>
    </source>
</evidence>
<organism evidence="2 3">
    <name type="scientific">Lentibacter algarum</name>
    <dbReference type="NCBI Taxonomy" id="576131"/>
    <lineage>
        <taxon>Bacteria</taxon>
        <taxon>Pseudomonadati</taxon>
        <taxon>Pseudomonadota</taxon>
        <taxon>Alphaproteobacteria</taxon>
        <taxon>Rhodobacterales</taxon>
        <taxon>Roseobacteraceae</taxon>
        <taxon>Lentibacter</taxon>
    </lineage>
</organism>
<dbReference type="SMART" id="SM01034">
    <property type="entry name" value="BLUF"/>
    <property type="match status" value="1"/>
</dbReference>
<evidence type="ECO:0000313" key="2">
    <source>
        <dbReference type="EMBL" id="SDY22750.1"/>
    </source>
</evidence>
<keyword evidence="3" id="KW-1185">Reference proteome</keyword>
<name>A0A1H3I4Y4_9RHOB</name>